<dbReference type="PANTHER" id="PTHR30269:SF37">
    <property type="entry name" value="MEMBRANE TRANSPORTER PROTEIN"/>
    <property type="match status" value="1"/>
</dbReference>
<keyword evidence="10" id="KW-1185">Reference proteome</keyword>
<dbReference type="RefSeq" id="WP_132702073.1">
    <property type="nucleotide sequence ID" value="NZ_SLZR01000010.1"/>
</dbReference>
<evidence type="ECO:0000256" key="8">
    <source>
        <dbReference type="RuleBase" id="RU363041"/>
    </source>
</evidence>
<keyword evidence="3" id="KW-0813">Transport</keyword>
<keyword evidence="5 8" id="KW-0812">Transmembrane</keyword>
<feature type="transmembrane region" description="Helical" evidence="8">
    <location>
        <begin position="96"/>
        <end position="115"/>
    </location>
</feature>
<keyword evidence="4 8" id="KW-1003">Cell membrane</keyword>
<feature type="transmembrane region" description="Helical" evidence="8">
    <location>
        <begin position="42"/>
        <end position="60"/>
    </location>
</feature>
<comment type="similarity">
    <text evidence="2 8">Belongs to the 4-toluene sulfonate uptake permease (TSUP) (TC 2.A.102) family.</text>
</comment>
<evidence type="ECO:0000313" key="9">
    <source>
        <dbReference type="EMBL" id="TCS40178.1"/>
    </source>
</evidence>
<name>A0A4R3I317_9GAMM</name>
<keyword evidence="7 8" id="KW-0472">Membrane</keyword>
<evidence type="ECO:0000256" key="5">
    <source>
        <dbReference type="ARBA" id="ARBA00022692"/>
    </source>
</evidence>
<feature type="transmembrane region" description="Helical" evidence="8">
    <location>
        <begin position="218"/>
        <end position="236"/>
    </location>
</feature>
<dbReference type="GO" id="GO:0005886">
    <property type="term" value="C:plasma membrane"/>
    <property type="evidence" value="ECO:0007669"/>
    <property type="project" value="UniProtKB-SubCell"/>
</dbReference>
<dbReference type="PANTHER" id="PTHR30269">
    <property type="entry name" value="TRANSMEMBRANE PROTEIN YFCA"/>
    <property type="match status" value="1"/>
</dbReference>
<dbReference type="InterPro" id="IPR002781">
    <property type="entry name" value="TM_pro_TauE-like"/>
</dbReference>
<dbReference type="Pfam" id="PF01925">
    <property type="entry name" value="TauE"/>
    <property type="match status" value="1"/>
</dbReference>
<accession>A0A4R3I317</accession>
<feature type="transmembrane region" description="Helical" evidence="8">
    <location>
        <begin position="127"/>
        <end position="150"/>
    </location>
</feature>
<comment type="caution">
    <text evidence="9">The sequence shown here is derived from an EMBL/GenBank/DDBJ whole genome shotgun (WGS) entry which is preliminary data.</text>
</comment>
<evidence type="ECO:0000256" key="6">
    <source>
        <dbReference type="ARBA" id="ARBA00022989"/>
    </source>
</evidence>
<sequence length="238" mass="25811">MIDLYWCLSAFVIFLGCAIQTALGFGMAVVAAPIIVLFKPEWVPVILTIVVLALSIRNAWNLRNNVEWKLITPPMISRIPGTILGAWVLTQVPHQVLQLMVASMVLIAILITAFAKPFKSTVTSMSIAGLISGFTGSTTAIGGPPMALVMQHGASNNTRANLSVYFGYSCLLSLVIYQMMGIITRELWLTGLSFIPAGLAGFYAGIHLRGWVDTRFRPLLLILCSISAVIAFYGALSY</sequence>
<reference evidence="9 10" key="1">
    <citation type="submission" date="2019-03" db="EMBL/GenBank/DDBJ databases">
        <title>Genomic Encyclopedia of Archaeal and Bacterial Type Strains, Phase II (KMG-II): from individual species to whole genera.</title>
        <authorList>
            <person name="Goeker M."/>
        </authorList>
    </citation>
    <scope>NUCLEOTIDE SEQUENCE [LARGE SCALE GENOMIC DNA]</scope>
    <source>
        <strain evidence="9 10">DSM 15388</strain>
    </source>
</reference>
<dbReference type="EMBL" id="SLZR01000010">
    <property type="protein sequence ID" value="TCS40178.1"/>
    <property type="molecule type" value="Genomic_DNA"/>
</dbReference>
<evidence type="ECO:0000256" key="2">
    <source>
        <dbReference type="ARBA" id="ARBA00009142"/>
    </source>
</evidence>
<dbReference type="Proteomes" id="UP000295793">
    <property type="component" value="Unassembled WGS sequence"/>
</dbReference>
<dbReference type="OrthoDB" id="5472127at2"/>
<feature type="transmembrane region" description="Helical" evidence="8">
    <location>
        <begin position="162"/>
        <end position="180"/>
    </location>
</feature>
<evidence type="ECO:0000256" key="1">
    <source>
        <dbReference type="ARBA" id="ARBA00004651"/>
    </source>
</evidence>
<organism evidence="9 10">
    <name type="scientific">Reinekea marinisedimentorum</name>
    <dbReference type="NCBI Taxonomy" id="230495"/>
    <lineage>
        <taxon>Bacteria</taxon>
        <taxon>Pseudomonadati</taxon>
        <taxon>Pseudomonadota</taxon>
        <taxon>Gammaproteobacteria</taxon>
        <taxon>Oceanospirillales</taxon>
        <taxon>Saccharospirillaceae</taxon>
        <taxon>Reinekea</taxon>
    </lineage>
</organism>
<evidence type="ECO:0000256" key="7">
    <source>
        <dbReference type="ARBA" id="ARBA00023136"/>
    </source>
</evidence>
<evidence type="ECO:0000256" key="3">
    <source>
        <dbReference type="ARBA" id="ARBA00022448"/>
    </source>
</evidence>
<keyword evidence="6 8" id="KW-1133">Transmembrane helix</keyword>
<proteinExistence type="inferred from homology"/>
<evidence type="ECO:0000313" key="10">
    <source>
        <dbReference type="Proteomes" id="UP000295793"/>
    </source>
</evidence>
<protein>
    <recommendedName>
        <fullName evidence="8">Probable membrane transporter protein</fullName>
    </recommendedName>
</protein>
<gene>
    <name evidence="9" type="ORF">BCF53_110100</name>
</gene>
<dbReference type="AlphaFoldDB" id="A0A4R3I317"/>
<evidence type="ECO:0000256" key="4">
    <source>
        <dbReference type="ARBA" id="ARBA00022475"/>
    </source>
</evidence>
<feature type="transmembrane region" description="Helical" evidence="8">
    <location>
        <begin position="187"/>
        <end position="206"/>
    </location>
</feature>
<feature type="transmembrane region" description="Helical" evidence="8">
    <location>
        <begin position="12"/>
        <end position="36"/>
    </location>
</feature>
<comment type="subcellular location">
    <subcellularLocation>
        <location evidence="1 8">Cell membrane</location>
        <topology evidence="1 8">Multi-pass membrane protein</topology>
    </subcellularLocation>
</comment>
<dbReference type="InterPro" id="IPR052017">
    <property type="entry name" value="TSUP"/>
</dbReference>